<evidence type="ECO:0000313" key="2">
    <source>
        <dbReference type="Proteomes" id="UP000192721"/>
    </source>
</evidence>
<name>A0A1W0CFM4_9NEIS</name>
<evidence type="ECO:0000313" key="1">
    <source>
        <dbReference type="EMBL" id="OQS33499.1"/>
    </source>
</evidence>
<proteinExistence type="predicted"/>
<organism evidence="1 2">
    <name type="scientific">Chromobacterium haemolyticum</name>
    <dbReference type="NCBI Taxonomy" id="394935"/>
    <lineage>
        <taxon>Bacteria</taxon>
        <taxon>Pseudomonadati</taxon>
        <taxon>Pseudomonadota</taxon>
        <taxon>Betaproteobacteria</taxon>
        <taxon>Neisseriales</taxon>
        <taxon>Chromobacteriaceae</taxon>
        <taxon>Chromobacterium</taxon>
    </lineage>
</organism>
<dbReference type="RefSeq" id="WP_081556700.1">
    <property type="nucleotide sequence ID" value="NZ_MUKV01000038.1"/>
</dbReference>
<sequence length="85" mass="9398">MEQPQARLAAELCGSLGMAVSAPERPYGVKLGILTRDSQTAPFWLRHPRPAARGEDAMAFRMEPMEFPRGHRRAPSLLHMASGRA</sequence>
<gene>
    <name evidence="1" type="ORF">B0T45_20135</name>
</gene>
<comment type="caution">
    <text evidence="1">The sequence shown here is derived from an EMBL/GenBank/DDBJ whole genome shotgun (WGS) entry which is preliminary data.</text>
</comment>
<reference evidence="1 2" key="1">
    <citation type="submission" date="2017-02" db="EMBL/GenBank/DDBJ databases">
        <title>Chromobacterium haemolyticum H5244.</title>
        <authorList>
            <person name="Gulvik C.A."/>
        </authorList>
    </citation>
    <scope>NUCLEOTIDE SEQUENCE [LARGE SCALE GENOMIC DNA]</scope>
    <source>
        <strain evidence="1 2">H5244</strain>
    </source>
</reference>
<dbReference type="EMBL" id="MUKV01000038">
    <property type="protein sequence ID" value="OQS33499.1"/>
    <property type="molecule type" value="Genomic_DNA"/>
</dbReference>
<dbReference type="AlphaFoldDB" id="A0A1W0CFM4"/>
<dbReference type="Proteomes" id="UP000192721">
    <property type="component" value="Unassembled WGS sequence"/>
</dbReference>
<accession>A0A1W0CFM4</accession>
<protein>
    <submittedName>
        <fullName evidence="1">Uncharacterized protein</fullName>
    </submittedName>
</protein>